<dbReference type="SMART" id="SM00028">
    <property type="entry name" value="TPR"/>
    <property type="match status" value="8"/>
</dbReference>
<accession>A0A369W8W4</accession>
<proteinExistence type="predicted"/>
<keyword evidence="5" id="KW-1133">Transmembrane helix</keyword>
<protein>
    <submittedName>
        <fullName evidence="6">Uncharacterized protein</fullName>
    </submittedName>
</protein>
<keyword evidence="5" id="KW-0812">Transmembrane</keyword>
<dbReference type="Pfam" id="PF13424">
    <property type="entry name" value="TPR_12"/>
    <property type="match status" value="1"/>
</dbReference>
<keyword evidence="2 3" id="KW-0802">TPR repeat</keyword>
<dbReference type="PROSITE" id="PS50005">
    <property type="entry name" value="TPR"/>
    <property type="match status" value="1"/>
</dbReference>
<dbReference type="InterPro" id="IPR051685">
    <property type="entry name" value="Ycf3/AcsC/BcsC/TPR_MFPF"/>
</dbReference>
<dbReference type="EMBL" id="QQOH01000005">
    <property type="protein sequence ID" value="RDE18342.1"/>
    <property type="molecule type" value="Genomic_DNA"/>
</dbReference>
<keyword evidence="7" id="KW-1185">Reference proteome</keyword>
<sequence>MREPQRAAFATNHILSLLLLLVSLVIPMQGLQAATASQPTNLETQLLLQQHRVQQLEQLLEQQHQTSQRASTLSHDQELKLQQLQLKLGQLQQEQQQSKQQFQQNLNIKTDSLSERVGDISLYLAIYGGLITLILAAFASITYLNAASQAKRSAVSATEDWIKEHASNKIECEITSYIDGTATKRLKATANAIEVKFDQQLNQKLESLQKQLDSQHGKLNSLHDLVDQLSLERPLTEYEQHQSQDAARKPENKRTFDDWNLLAIAAYQRNDYLRALETFEQAIKTAETDEQLEHSLFNKGVTLGKLGQPIEEIACYEQLLQRYRDSDQPALQDRCASALLNMGATLSQQDQPDNAIACYEELLQRYGDSNQPALQEYCAKALWNKGATLGQQGQPDKKISCFEKLLQRYVDNDQPPLQEQCAMVLLNMGVTLGQLKKSDEEIACYEQLLQRYSNSNQLTLQEQCAMALLNKAATLIQQGQLDKAIACYEQLLQQYGDSDQLTLQEYCAKALWNKGAALGQQGQSDEEIACYEQLLQRYDSSDQATLQALCASALLRKGVMLDQQEEPDEKIACYEQLLQHYHDSNEPALQELYSKTLNDKGFLLLYQAKRTEWQEGAGLANQDFLSSRQLLQESLENISIDDLWVVKGNLSYAHYLCGDTDEETWQQLLAEAIDLGGARSYQGLKEDIKTHHLPRDDIFEDYLEKLYASYQARQAQAIDNVEGD</sequence>
<dbReference type="PANTHER" id="PTHR44943:SF4">
    <property type="entry name" value="TPR REPEAT-CONTAINING PROTEIN MJ0798"/>
    <property type="match status" value="1"/>
</dbReference>
<dbReference type="SUPFAM" id="SSF48452">
    <property type="entry name" value="TPR-like"/>
    <property type="match status" value="2"/>
</dbReference>
<dbReference type="InterPro" id="IPR011990">
    <property type="entry name" value="TPR-like_helical_dom_sf"/>
</dbReference>
<evidence type="ECO:0000313" key="6">
    <source>
        <dbReference type="EMBL" id="RDE18342.1"/>
    </source>
</evidence>
<dbReference type="Pfam" id="PF13174">
    <property type="entry name" value="TPR_6"/>
    <property type="match status" value="2"/>
</dbReference>
<feature type="coiled-coil region" evidence="4">
    <location>
        <begin position="74"/>
        <end position="101"/>
    </location>
</feature>
<organism evidence="6 7">
    <name type="scientific">Motiliproteus coralliicola</name>
    <dbReference type="NCBI Taxonomy" id="2283196"/>
    <lineage>
        <taxon>Bacteria</taxon>
        <taxon>Pseudomonadati</taxon>
        <taxon>Pseudomonadota</taxon>
        <taxon>Gammaproteobacteria</taxon>
        <taxon>Oceanospirillales</taxon>
        <taxon>Oceanospirillaceae</taxon>
        <taxon>Motiliproteus</taxon>
    </lineage>
</organism>
<dbReference type="InterPro" id="IPR019734">
    <property type="entry name" value="TPR_rpt"/>
</dbReference>
<dbReference type="Gene3D" id="1.25.40.10">
    <property type="entry name" value="Tetratricopeptide repeat domain"/>
    <property type="match status" value="3"/>
</dbReference>
<keyword evidence="1" id="KW-0677">Repeat</keyword>
<gene>
    <name evidence="6" type="ORF">DV711_16935</name>
</gene>
<dbReference type="RefSeq" id="WP_114696917.1">
    <property type="nucleotide sequence ID" value="NZ_QQOH01000005.1"/>
</dbReference>
<evidence type="ECO:0000256" key="3">
    <source>
        <dbReference type="PROSITE-ProRule" id="PRU00339"/>
    </source>
</evidence>
<dbReference type="Pfam" id="PF13181">
    <property type="entry name" value="TPR_8"/>
    <property type="match status" value="1"/>
</dbReference>
<reference evidence="6 7" key="1">
    <citation type="submission" date="2018-07" db="EMBL/GenBank/DDBJ databases">
        <title>Motiliproteus coralliicola sp. nov., a bacterium isolated from Coral.</title>
        <authorList>
            <person name="Wang G."/>
        </authorList>
    </citation>
    <scope>NUCLEOTIDE SEQUENCE [LARGE SCALE GENOMIC DNA]</scope>
    <source>
        <strain evidence="6 7">C34</strain>
    </source>
</reference>
<feature type="repeat" description="TPR" evidence="3">
    <location>
        <begin position="256"/>
        <end position="289"/>
    </location>
</feature>
<comment type="caution">
    <text evidence="6">The sequence shown here is derived from an EMBL/GenBank/DDBJ whole genome shotgun (WGS) entry which is preliminary data.</text>
</comment>
<dbReference type="OrthoDB" id="530017at2"/>
<evidence type="ECO:0000256" key="2">
    <source>
        <dbReference type="ARBA" id="ARBA00022803"/>
    </source>
</evidence>
<evidence type="ECO:0000256" key="4">
    <source>
        <dbReference type="SAM" id="Coils"/>
    </source>
</evidence>
<name>A0A369W8W4_9GAMM</name>
<keyword evidence="5" id="KW-0472">Membrane</keyword>
<dbReference type="AlphaFoldDB" id="A0A369W8W4"/>
<dbReference type="PANTHER" id="PTHR44943">
    <property type="entry name" value="CELLULOSE SYNTHASE OPERON PROTEIN C"/>
    <property type="match status" value="1"/>
</dbReference>
<evidence type="ECO:0000256" key="1">
    <source>
        <dbReference type="ARBA" id="ARBA00022737"/>
    </source>
</evidence>
<dbReference type="Proteomes" id="UP000253769">
    <property type="component" value="Unassembled WGS sequence"/>
</dbReference>
<evidence type="ECO:0000313" key="7">
    <source>
        <dbReference type="Proteomes" id="UP000253769"/>
    </source>
</evidence>
<keyword evidence="4" id="KW-0175">Coiled coil</keyword>
<feature type="transmembrane region" description="Helical" evidence="5">
    <location>
        <begin position="120"/>
        <end position="144"/>
    </location>
</feature>
<evidence type="ECO:0000256" key="5">
    <source>
        <dbReference type="SAM" id="Phobius"/>
    </source>
</evidence>